<dbReference type="AlphaFoldDB" id="F6G8N2"/>
<proteinExistence type="predicted"/>
<dbReference type="Proteomes" id="UP000007953">
    <property type="component" value="Plasmid megaplasmid"/>
</dbReference>
<accession>F6G8N2</accession>
<dbReference type="HOGENOM" id="CLU_3315866_0_0_4"/>
<dbReference type="EMBL" id="CP002820">
    <property type="protein sequence ID" value="AEG71251.1"/>
    <property type="molecule type" value="Genomic_DNA"/>
</dbReference>
<evidence type="ECO:0000313" key="1">
    <source>
        <dbReference type="EMBL" id="AEG71251.1"/>
    </source>
</evidence>
<keyword evidence="1" id="KW-0614">Plasmid</keyword>
<organism evidence="1 2">
    <name type="scientific">Ralstonia solanacearum (strain Po82)</name>
    <dbReference type="NCBI Taxonomy" id="1031711"/>
    <lineage>
        <taxon>Bacteria</taxon>
        <taxon>Pseudomonadati</taxon>
        <taxon>Pseudomonadota</taxon>
        <taxon>Betaproteobacteria</taxon>
        <taxon>Burkholderiales</taxon>
        <taxon>Burkholderiaceae</taxon>
        <taxon>Ralstonia</taxon>
        <taxon>Ralstonia solanacearum species complex</taxon>
    </lineage>
</organism>
<sequence>MFATAVCNISSDVCENYSLKFFDIFLFDLIGVVISCLGE</sequence>
<dbReference type="KEGG" id="rsn:RSPO_m00613"/>
<reference evidence="1 2" key="1">
    <citation type="journal article" date="2011" name="J. Bacteriol.">
        <title>Complete genome sequence of the plant pathogen Ralstonia solanacearum strain Po82.</title>
        <authorList>
            <person name="Xu J."/>
            <person name="Zheng H.J."/>
            <person name="Liu L."/>
            <person name="Pan Z.C."/>
            <person name="Prior P."/>
            <person name="Tang B."/>
            <person name="Xu J.S."/>
            <person name="Zhang H."/>
            <person name="Tian Q."/>
            <person name="Zhang L.Q."/>
            <person name="Feng J."/>
        </authorList>
    </citation>
    <scope>NUCLEOTIDE SEQUENCE [LARGE SCALE GENOMIC DNA]</scope>
    <source>
        <strain evidence="2">Po82</strain>
    </source>
</reference>
<evidence type="ECO:0000313" key="2">
    <source>
        <dbReference type="Proteomes" id="UP000007953"/>
    </source>
</evidence>
<geneLocation type="plasmid" evidence="2"/>
<gene>
    <name evidence="1" type="ordered locus">RSPO_m00613</name>
</gene>
<protein>
    <submittedName>
        <fullName evidence="1">Uncharacterized protein</fullName>
    </submittedName>
</protein>
<name>F6G8N2_RALS8</name>